<feature type="transmembrane region" description="Helical" evidence="5">
    <location>
        <begin position="239"/>
        <end position="260"/>
    </location>
</feature>
<evidence type="ECO:0000256" key="5">
    <source>
        <dbReference type="SAM" id="Phobius"/>
    </source>
</evidence>
<sequence>MKLKRRRKLITYLNILDQPIRFNPFVFGRTFLLWALLGLIGGIIAGTYWIGLEFLTHQLAYFNSWHVIPVMATCGLLAGLIIHFIGDPGEIHLIVNNIRFNKGKLDPKNNLSMVLSSLLCVASGGSLGPEAPLVQVTGSTGTWLGKLFRLKGEELRSLSIAGMASGFTALFGAPLGGSLFSLEILHHKHAVEYYKAIIPALVASCFSYLVFALIVHLGLAPIWDLSAYEYSGVFDFGYAILFAIIGTTFGWVFIFCTKFFKSLFEKKPIPIYIKTLIGGILLGIISFYFPLTRYFGHHEINELLSGTFPLTLLFAILFFKIIAISITVTSGWRGGFIIPLFFVGATLGLIIHQLFPTLNLTLAIVSCMAAINACVTRTPMSTTILLATLTGFGHFIPILFASLTGYFLAPRIPFISSQMEKA</sequence>
<evidence type="ECO:0000256" key="3">
    <source>
        <dbReference type="ARBA" id="ARBA00022989"/>
    </source>
</evidence>
<feature type="transmembrane region" description="Helical" evidence="5">
    <location>
        <begin position="272"/>
        <end position="291"/>
    </location>
</feature>
<feature type="transmembrane region" description="Helical" evidence="5">
    <location>
        <begin position="384"/>
        <end position="409"/>
    </location>
</feature>
<dbReference type="EMBL" id="FTMA01000009">
    <property type="protein sequence ID" value="SIR30073.1"/>
    <property type="molecule type" value="Genomic_DNA"/>
</dbReference>
<comment type="subcellular location">
    <subcellularLocation>
        <location evidence="1">Membrane</location>
        <topology evidence="1">Multi-pass membrane protein</topology>
    </subcellularLocation>
</comment>
<proteinExistence type="predicted"/>
<keyword evidence="3 5" id="KW-1133">Transmembrane helix</keyword>
<accession>A0A1N6ZT34</accession>
<dbReference type="PANTHER" id="PTHR43427">
    <property type="entry name" value="CHLORIDE CHANNEL PROTEIN CLC-E"/>
    <property type="match status" value="1"/>
</dbReference>
<feature type="transmembrane region" description="Helical" evidence="5">
    <location>
        <begin position="197"/>
        <end position="219"/>
    </location>
</feature>
<dbReference type="AlphaFoldDB" id="A0A1N6ZT34"/>
<dbReference type="InterPro" id="IPR014743">
    <property type="entry name" value="Cl-channel_core"/>
</dbReference>
<dbReference type="CDD" id="cd00400">
    <property type="entry name" value="Voltage_gated_ClC"/>
    <property type="match status" value="1"/>
</dbReference>
<feature type="transmembrane region" description="Helical" evidence="5">
    <location>
        <begin position="31"/>
        <end position="52"/>
    </location>
</feature>
<evidence type="ECO:0000256" key="1">
    <source>
        <dbReference type="ARBA" id="ARBA00004141"/>
    </source>
</evidence>
<reference evidence="7" key="1">
    <citation type="submission" date="2017-01" db="EMBL/GenBank/DDBJ databases">
        <authorList>
            <person name="Varghese N."/>
            <person name="Submissions S."/>
        </authorList>
    </citation>
    <scope>NUCLEOTIDE SEQUENCE [LARGE SCALE GENOMIC DNA]</scope>
    <source>
        <strain evidence="7">DSM 15366</strain>
    </source>
</reference>
<evidence type="ECO:0000313" key="7">
    <source>
        <dbReference type="Proteomes" id="UP000186953"/>
    </source>
</evidence>
<dbReference type="PANTHER" id="PTHR43427:SF12">
    <property type="entry name" value="CHLORIDE TRANSPORTER"/>
    <property type="match status" value="1"/>
</dbReference>
<keyword evidence="4 5" id="KW-0472">Membrane</keyword>
<gene>
    <name evidence="6" type="ORF">SAMN05421797_109116</name>
</gene>
<feature type="transmembrane region" description="Helical" evidence="5">
    <location>
        <begin position="160"/>
        <end position="185"/>
    </location>
</feature>
<dbReference type="GO" id="GO:0015108">
    <property type="term" value="F:chloride transmembrane transporter activity"/>
    <property type="evidence" value="ECO:0007669"/>
    <property type="project" value="InterPro"/>
</dbReference>
<feature type="transmembrane region" description="Helical" evidence="5">
    <location>
        <begin position="64"/>
        <end position="86"/>
    </location>
</feature>
<evidence type="ECO:0000256" key="4">
    <source>
        <dbReference type="ARBA" id="ARBA00023136"/>
    </source>
</evidence>
<evidence type="ECO:0000256" key="2">
    <source>
        <dbReference type="ARBA" id="ARBA00022692"/>
    </source>
</evidence>
<dbReference type="PRINTS" id="PR00762">
    <property type="entry name" value="CLCHANNEL"/>
</dbReference>
<dbReference type="Proteomes" id="UP000186953">
    <property type="component" value="Unassembled WGS sequence"/>
</dbReference>
<dbReference type="InterPro" id="IPR050368">
    <property type="entry name" value="ClC-type_chloride_channel"/>
</dbReference>
<dbReference type="InterPro" id="IPR001807">
    <property type="entry name" value="ClC"/>
</dbReference>
<dbReference type="OrthoDB" id="9767361at2"/>
<keyword evidence="7" id="KW-1185">Reference proteome</keyword>
<dbReference type="Pfam" id="PF00654">
    <property type="entry name" value="Voltage_CLC"/>
    <property type="match status" value="1"/>
</dbReference>
<organism evidence="6 7">
    <name type="scientific">Maribacter ulvicola</name>
    <dbReference type="NCBI Taxonomy" id="228959"/>
    <lineage>
        <taxon>Bacteria</taxon>
        <taxon>Pseudomonadati</taxon>
        <taxon>Bacteroidota</taxon>
        <taxon>Flavobacteriia</taxon>
        <taxon>Flavobacteriales</taxon>
        <taxon>Flavobacteriaceae</taxon>
        <taxon>Maribacter</taxon>
    </lineage>
</organism>
<keyword evidence="2 5" id="KW-0812">Transmembrane</keyword>
<name>A0A1N6ZT34_9FLAO</name>
<feature type="transmembrane region" description="Helical" evidence="5">
    <location>
        <begin position="303"/>
        <end position="322"/>
    </location>
</feature>
<protein>
    <submittedName>
        <fullName evidence="6">H+/Cl-antiporter ClcA</fullName>
    </submittedName>
</protein>
<dbReference type="SUPFAM" id="SSF81340">
    <property type="entry name" value="Clc chloride channel"/>
    <property type="match status" value="1"/>
</dbReference>
<dbReference type="Gene3D" id="1.10.3080.10">
    <property type="entry name" value="Clc chloride channel"/>
    <property type="match status" value="1"/>
</dbReference>
<dbReference type="GO" id="GO:0016020">
    <property type="term" value="C:membrane"/>
    <property type="evidence" value="ECO:0007669"/>
    <property type="project" value="UniProtKB-SubCell"/>
</dbReference>
<evidence type="ECO:0000313" key="6">
    <source>
        <dbReference type="EMBL" id="SIR30073.1"/>
    </source>
</evidence>
<dbReference type="RefSeq" id="WP_076550794.1">
    <property type="nucleotide sequence ID" value="NZ_FTMA01000009.1"/>
</dbReference>